<protein>
    <submittedName>
        <fullName evidence="2">Uncharacterized protein</fullName>
    </submittedName>
</protein>
<name>A0AAV9G4K3_9PEZI</name>
<dbReference type="EMBL" id="MU865997">
    <property type="protein sequence ID" value="KAK4443215.1"/>
    <property type="molecule type" value="Genomic_DNA"/>
</dbReference>
<keyword evidence="1" id="KW-0175">Coiled coil</keyword>
<accession>A0AAV9G4K3</accession>
<evidence type="ECO:0000256" key="1">
    <source>
        <dbReference type="SAM" id="Coils"/>
    </source>
</evidence>
<sequence length="460" mass="53607">MATNNDDPGDALSHLIWGRKKIVSDLKCLRKDFVSAMTSCGEVELAEEAELINHAFLLAGEMVSRRFLMGGIPLGVPKEIHVSYVNQEGLGRWFPRRQILESQTESSGQRVGTKPSIHYQHFLEDVRPEATKTPQSCGPEPHPEWFERQEVKITLLPFRYEKQFSAASNETLEYWKVKASAHGIDETLAHTANCLVQMRQVRASLWEELCPNDETYPGCFPWELPLPADHPRPSFDPVRDSSIRGTREMLCRAQRFFDDRDTFYLQLRPLTPEHRCERWDCKISLLLRPGITALRAPQKMALLRAWGMLKKWHALMLQRHEVDLVTFVKEFQDHELAKSVEAAADDEKKMRENAERLEAEKRLVTERREQITTRKRKALDEQRHVDIEEESLRRQEEELQQRKLLIQKKREETSNVISSLEEDVKKVEEDEKMVEAQKERSCSWVADDALRKRLRLSSDD</sequence>
<dbReference type="Proteomes" id="UP001321760">
    <property type="component" value="Unassembled WGS sequence"/>
</dbReference>
<reference evidence="2" key="1">
    <citation type="journal article" date="2023" name="Mol. Phylogenet. Evol.">
        <title>Genome-scale phylogeny and comparative genomics of the fungal order Sordariales.</title>
        <authorList>
            <person name="Hensen N."/>
            <person name="Bonometti L."/>
            <person name="Westerberg I."/>
            <person name="Brannstrom I.O."/>
            <person name="Guillou S."/>
            <person name="Cros-Aarteil S."/>
            <person name="Calhoun S."/>
            <person name="Haridas S."/>
            <person name="Kuo A."/>
            <person name="Mondo S."/>
            <person name="Pangilinan J."/>
            <person name="Riley R."/>
            <person name="LaButti K."/>
            <person name="Andreopoulos B."/>
            <person name="Lipzen A."/>
            <person name="Chen C."/>
            <person name="Yan M."/>
            <person name="Daum C."/>
            <person name="Ng V."/>
            <person name="Clum A."/>
            <person name="Steindorff A."/>
            <person name="Ohm R.A."/>
            <person name="Martin F."/>
            <person name="Silar P."/>
            <person name="Natvig D.O."/>
            <person name="Lalanne C."/>
            <person name="Gautier V."/>
            <person name="Ament-Velasquez S.L."/>
            <person name="Kruys A."/>
            <person name="Hutchinson M.I."/>
            <person name="Powell A.J."/>
            <person name="Barry K."/>
            <person name="Miller A.N."/>
            <person name="Grigoriev I.V."/>
            <person name="Debuchy R."/>
            <person name="Gladieux P."/>
            <person name="Hiltunen Thoren M."/>
            <person name="Johannesson H."/>
        </authorList>
    </citation>
    <scope>NUCLEOTIDE SEQUENCE</scope>
    <source>
        <strain evidence="2">PSN243</strain>
    </source>
</reference>
<keyword evidence="3" id="KW-1185">Reference proteome</keyword>
<proteinExistence type="predicted"/>
<feature type="coiled-coil region" evidence="1">
    <location>
        <begin position="337"/>
        <end position="440"/>
    </location>
</feature>
<reference evidence="2" key="2">
    <citation type="submission" date="2023-05" db="EMBL/GenBank/DDBJ databases">
        <authorList>
            <consortium name="Lawrence Berkeley National Laboratory"/>
            <person name="Steindorff A."/>
            <person name="Hensen N."/>
            <person name="Bonometti L."/>
            <person name="Westerberg I."/>
            <person name="Brannstrom I.O."/>
            <person name="Guillou S."/>
            <person name="Cros-Aarteil S."/>
            <person name="Calhoun S."/>
            <person name="Haridas S."/>
            <person name="Kuo A."/>
            <person name="Mondo S."/>
            <person name="Pangilinan J."/>
            <person name="Riley R."/>
            <person name="Labutti K."/>
            <person name="Andreopoulos B."/>
            <person name="Lipzen A."/>
            <person name="Chen C."/>
            <person name="Yanf M."/>
            <person name="Daum C."/>
            <person name="Ng V."/>
            <person name="Clum A."/>
            <person name="Ohm R."/>
            <person name="Martin F."/>
            <person name="Silar P."/>
            <person name="Natvig D."/>
            <person name="Lalanne C."/>
            <person name="Gautier V."/>
            <person name="Ament-Velasquez S.L."/>
            <person name="Kruys A."/>
            <person name="Hutchinson M.I."/>
            <person name="Powell A.J."/>
            <person name="Barry K."/>
            <person name="Miller A.N."/>
            <person name="Grigoriev I.V."/>
            <person name="Debuchy R."/>
            <person name="Gladieux P."/>
            <person name="Thoren M.H."/>
            <person name="Johannesson H."/>
        </authorList>
    </citation>
    <scope>NUCLEOTIDE SEQUENCE</scope>
    <source>
        <strain evidence="2">PSN243</strain>
    </source>
</reference>
<evidence type="ECO:0000313" key="3">
    <source>
        <dbReference type="Proteomes" id="UP001321760"/>
    </source>
</evidence>
<comment type="caution">
    <text evidence="2">The sequence shown here is derived from an EMBL/GenBank/DDBJ whole genome shotgun (WGS) entry which is preliminary data.</text>
</comment>
<evidence type="ECO:0000313" key="2">
    <source>
        <dbReference type="EMBL" id="KAK4443215.1"/>
    </source>
</evidence>
<gene>
    <name evidence="2" type="ORF">QBC34DRAFT_386485</name>
</gene>
<organism evidence="2 3">
    <name type="scientific">Podospora aff. communis PSN243</name>
    <dbReference type="NCBI Taxonomy" id="3040156"/>
    <lineage>
        <taxon>Eukaryota</taxon>
        <taxon>Fungi</taxon>
        <taxon>Dikarya</taxon>
        <taxon>Ascomycota</taxon>
        <taxon>Pezizomycotina</taxon>
        <taxon>Sordariomycetes</taxon>
        <taxon>Sordariomycetidae</taxon>
        <taxon>Sordariales</taxon>
        <taxon>Podosporaceae</taxon>
        <taxon>Podospora</taxon>
    </lineage>
</organism>
<dbReference type="AlphaFoldDB" id="A0AAV9G4K3"/>